<evidence type="ECO:0000259" key="1">
    <source>
        <dbReference type="Pfam" id="PF00561"/>
    </source>
</evidence>
<organism evidence="2 3">
    <name type="scientific">SAR86 cluster bacterium SAR86E</name>
    <dbReference type="NCBI Taxonomy" id="1208365"/>
    <lineage>
        <taxon>Bacteria</taxon>
        <taxon>Pseudomonadati</taxon>
        <taxon>Pseudomonadota</taxon>
        <taxon>Gammaproteobacteria</taxon>
        <taxon>SAR86 cluster</taxon>
    </lineage>
</organism>
<dbReference type="SUPFAM" id="SSF53474">
    <property type="entry name" value="alpha/beta-Hydrolases"/>
    <property type="match status" value="1"/>
</dbReference>
<dbReference type="Proteomes" id="UP000010310">
    <property type="component" value="Unassembled WGS sequence"/>
</dbReference>
<sequence length="307" mass="34842">MRENTEYSEGFAENNGVKIFYRDYGPAEGDPVLMVHGLGAQLVHWPPHLIQFLQDHNFRPITYDNRDVGLSSRFSGTPSFILDYIKYFLRLPINSEYTIDDMAEDGIKLLEKLSINQAHVIGTSMGGMIAQIISAQYPNKVKSFTLIASTASTPSPMNAPTKSVRDLMLERSKNPNASVEEVIKREIKIVTLIGMEGRVVDTPEFRKETIQNLKRAQDGSGYARQLLSILASKDRLKKIQKIKAPTLIIHGKNDPMIRPKNAYKMHKLIPHSKLKIIENMRHLIEPEILLQFEKDLLDHLHLASPPH</sequence>
<proteinExistence type="predicted"/>
<accession>K6GII7</accession>
<dbReference type="InterPro" id="IPR000073">
    <property type="entry name" value="AB_hydrolase_1"/>
</dbReference>
<dbReference type="PANTHER" id="PTHR43433:SF5">
    <property type="entry name" value="AB HYDROLASE-1 DOMAIN-CONTAINING PROTEIN"/>
    <property type="match status" value="1"/>
</dbReference>
<name>K6GII7_9GAMM</name>
<dbReference type="STRING" id="1208365.B273_1059"/>
<reference evidence="2 3" key="1">
    <citation type="submission" date="2012-09" db="EMBL/GenBank/DDBJ databases">
        <authorList>
            <person name="Dupont C.L."/>
            <person name="Rusch D.B."/>
            <person name="Lombardo M.-J."/>
            <person name="Novotny M."/>
            <person name="Yee-Greenbaum J."/>
            <person name="Laskin R."/>
        </authorList>
    </citation>
    <scope>NUCLEOTIDE SEQUENCE [LARGE SCALE GENOMIC DNA]</scope>
    <source>
        <strain evidence="2">SAR86E</strain>
    </source>
</reference>
<comment type="caution">
    <text evidence="2">The sequence shown here is derived from an EMBL/GenBank/DDBJ whole genome shotgun (WGS) entry which is preliminary data.</text>
</comment>
<protein>
    <submittedName>
        <fullName evidence="2">Ndr family protein</fullName>
    </submittedName>
</protein>
<dbReference type="InterPro" id="IPR029058">
    <property type="entry name" value="AB_hydrolase_fold"/>
</dbReference>
<feature type="domain" description="AB hydrolase-1" evidence="1">
    <location>
        <begin position="31"/>
        <end position="284"/>
    </location>
</feature>
<dbReference type="EMBL" id="AMWX01000002">
    <property type="protein sequence ID" value="EKO36800.1"/>
    <property type="molecule type" value="Genomic_DNA"/>
</dbReference>
<evidence type="ECO:0000313" key="2">
    <source>
        <dbReference type="EMBL" id="EKO36800.1"/>
    </source>
</evidence>
<gene>
    <name evidence="2" type="ORF">B273_1059</name>
</gene>
<dbReference type="Pfam" id="PF00561">
    <property type="entry name" value="Abhydrolase_1"/>
    <property type="match status" value="1"/>
</dbReference>
<evidence type="ECO:0000313" key="3">
    <source>
        <dbReference type="Proteomes" id="UP000010310"/>
    </source>
</evidence>
<dbReference type="AlphaFoldDB" id="K6GII7"/>
<dbReference type="PANTHER" id="PTHR43433">
    <property type="entry name" value="HYDROLASE, ALPHA/BETA FOLD FAMILY PROTEIN"/>
    <property type="match status" value="1"/>
</dbReference>
<dbReference type="Gene3D" id="3.40.50.1820">
    <property type="entry name" value="alpha/beta hydrolase"/>
    <property type="match status" value="1"/>
</dbReference>
<dbReference type="InterPro" id="IPR050471">
    <property type="entry name" value="AB_hydrolase"/>
</dbReference>
<keyword evidence="3" id="KW-1185">Reference proteome</keyword>